<keyword evidence="1" id="KW-0547">Nucleotide-binding</keyword>
<organism evidence="1 2">
    <name type="scientific">Proteus genomosp. 6</name>
    <dbReference type="NCBI Taxonomy" id="1311820"/>
    <lineage>
        <taxon>Bacteria</taxon>
        <taxon>Pseudomonadati</taxon>
        <taxon>Pseudomonadota</taxon>
        <taxon>Gammaproteobacteria</taxon>
        <taxon>Enterobacterales</taxon>
        <taxon>Morganellaceae</taxon>
        <taxon>Proteus</taxon>
    </lineage>
</organism>
<keyword evidence="2" id="KW-1185">Reference proteome</keyword>
<accession>A0ABV1LDY5</accession>
<evidence type="ECO:0000313" key="1">
    <source>
        <dbReference type="EMBL" id="MEQ5349356.1"/>
    </source>
</evidence>
<dbReference type="SUPFAM" id="SSF55874">
    <property type="entry name" value="ATPase domain of HSP90 chaperone/DNA topoisomerase II/histidine kinase"/>
    <property type="match status" value="1"/>
</dbReference>
<dbReference type="EMBL" id="JBEEWF010000009">
    <property type="protein sequence ID" value="MEQ5349356.1"/>
    <property type="molecule type" value="Genomic_DNA"/>
</dbReference>
<comment type="caution">
    <text evidence="1">The sequence shown here is derived from an EMBL/GenBank/DDBJ whole genome shotgun (WGS) entry which is preliminary data.</text>
</comment>
<evidence type="ECO:0000313" key="2">
    <source>
        <dbReference type="Proteomes" id="UP001436462"/>
    </source>
</evidence>
<gene>
    <name evidence="1" type="ORF">ABN253_14355</name>
</gene>
<dbReference type="Proteomes" id="UP001436462">
    <property type="component" value="Unassembled WGS sequence"/>
</dbReference>
<keyword evidence="1" id="KW-0067">ATP-binding</keyword>
<reference evidence="1 2" key="1">
    <citation type="submission" date="2024-04" db="EMBL/GenBank/DDBJ databases">
        <title>Role of Flies in the Dissemination of Carbapenem-Resistant Enterobacteriaceae (CRE): An Epidemiological and Genomic Study in China.</title>
        <authorList>
            <person name="Kaichao C."/>
            <person name="Zhang R."/>
            <person name="Chen S."/>
        </authorList>
    </citation>
    <scope>NUCLEOTIDE SEQUENCE [LARGE SCALE GENOMIC DNA]</scope>
    <source>
        <strain evidence="2">fly-1011</strain>
    </source>
</reference>
<dbReference type="RefSeq" id="WP_349420084.1">
    <property type="nucleotide sequence ID" value="NZ_JBEEWF010000009.1"/>
</dbReference>
<dbReference type="Gene3D" id="3.30.565.10">
    <property type="entry name" value="Histidine kinase-like ATPase, C-terminal domain"/>
    <property type="match status" value="1"/>
</dbReference>
<dbReference type="GO" id="GO:0005524">
    <property type="term" value="F:ATP binding"/>
    <property type="evidence" value="ECO:0007669"/>
    <property type="project" value="UniProtKB-KW"/>
</dbReference>
<protein>
    <submittedName>
        <fullName evidence="1">ATP-binding protein</fullName>
    </submittedName>
</protein>
<proteinExistence type="predicted"/>
<name>A0ABV1LDY5_9GAMM</name>
<dbReference type="InterPro" id="IPR036890">
    <property type="entry name" value="HATPase_C_sf"/>
</dbReference>
<sequence length="672" mass="76979">MSLQTNLKGRLRNTSLPKSHGLMPVFEAVVNSIHSIEEKGNSDNGKVVLRINRATQESLDFDAKSLPPIVGFTITDNGCGFNETNFKSFETLDSDHKIDKGCRGVGRLMWLKVFDLVEVESHFVDGDGQLKKRVFRFNDKSGVHSENVQVATEQQPGTQIKLVGFDESYRKQVPTKGLTVANQLLEHVLWYFVRRGSAPDIQVEDAGEIFELDSLLEEHMHASAFLETIKIRDYAFDLTHIKFRASVNKKHQLALCAANRLVKEESIQGKIPGLYGKISDESGEFTYTCYVSSDYLDERVRSERTSFDIAENVEDMLNEVSFKDIRDAVLARTKEYLQDVLAENVSAGRKRVDDFINSHAPRYRPIAHYVAEEQLIVDPEKSDKDLELHLHAQWYEVERQLVSEGHDIMQPQNEEHIEQYKERLSEYLQKAEDLKKSDLANYVSHRKVIIDLLQKSIERLDDGKYAREDMIHELIMPMRKDSSEVLLDSCNLWLIDERLAFHNYLASDKTLNAMPITGNDSTKEPDLLSLRVFDNPLLVNDQNSFPLASITVVEIKRPMRNDMREGEDKDPIDQSLSYLERIREGKVKTKSGRPIPGNNDIPGYCYVLCDLTESMHRRCRRANLRITSDGMGYFGYNEPSHAYIEVISFDQLVKAAKERNRAFFDKLGLPSM</sequence>